<evidence type="ECO:0000259" key="6">
    <source>
        <dbReference type="Pfam" id="PF09364"/>
    </source>
</evidence>
<dbReference type="GO" id="GO:0016832">
    <property type="term" value="F:aldehyde-lyase activity"/>
    <property type="evidence" value="ECO:0007669"/>
    <property type="project" value="InterPro"/>
</dbReference>
<reference evidence="7" key="1">
    <citation type="journal article" date="2007" name="Nature">
        <title>Methane oxidation by an extremely acidophilic bacterium of the phylum Verrucomicrobia.</title>
        <authorList>
            <person name="Dunfield P.F."/>
            <person name="Yuryev A."/>
            <person name="Senin P."/>
            <person name="Smirnova A.V."/>
            <person name="Stott M.B."/>
            <person name="Hou S."/>
            <person name="Ly B."/>
            <person name="Saw J.H."/>
            <person name="Zhou Z."/>
            <person name="Ren Y."/>
            <person name="Wang J."/>
            <person name="Mountain B.W."/>
            <person name="Crowe M.A."/>
            <person name="Weatherby T.M."/>
            <person name="Bodelier P.L.E."/>
            <person name="Liesack W."/>
            <person name="Feng L."/>
            <person name="Wang L."/>
            <person name="Alam M."/>
        </authorList>
    </citation>
    <scope>NUCLEOTIDE SEQUENCE</scope>
    <source>
        <strain evidence="7">V4</strain>
    </source>
</reference>
<comment type="similarity">
    <text evidence="2">Belongs to the XFP family.</text>
</comment>
<dbReference type="EMBL" id="EU223897">
    <property type="protein sequence ID" value="ABX56639.1"/>
    <property type="molecule type" value="Genomic_DNA"/>
</dbReference>
<dbReference type="Pfam" id="PF03894">
    <property type="entry name" value="XFP"/>
    <property type="match status" value="1"/>
</dbReference>
<evidence type="ECO:0000313" key="7">
    <source>
        <dbReference type="EMBL" id="ABX56639.1"/>
    </source>
</evidence>
<proteinExistence type="inferred from homology"/>
<dbReference type="InterPro" id="IPR019790">
    <property type="entry name" value="Xul5P/Fru6P_PKetolase_CS"/>
</dbReference>
<dbReference type="Pfam" id="PF09363">
    <property type="entry name" value="XFP_C"/>
    <property type="match status" value="1"/>
</dbReference>
<evidence type="ECO:0000259" key="5">
    <source>
        <dbReference type="Pfam" id="PF09363"/>
    </source>
</evidence>
<evidence type="ECO:0000256" key="3">
    <source>
        <dbReference type="ARBA" id="ARBA00023052"/>
    </source>
</evidence>
<accession>A9QPI1</accession>
<keyword evidence="3" id="KW-0786">Thiamine pyrophosphate</keyword>
<dbReference type="NCBIfam" id="NF003619">
    <property type="entry name" value="PRK05261.1-4"/>
    <property type="match status" value="1"/>
</dbReference>
<dbReference type="SUPFAM" id="SSF52518">
    <property type="entry name" value="Thiamin diphosphate-binding fold (THDP-binding)"/>
    <property type="match status" value="2"/>
</dbReference>
<dbReference type="AlphaFoldDB" id="A9QPI1"/>
<sequence>MGTFKNKFEARTPKTRRHPMSAELENIDLYVEYWNAANYLSAAQFYLKENPLLRVPLKSEHLKPRIRGHWGSAPGLNLIYVQLNRLIQKTNSQFLFITGPGHCSSAILANLYLEGTYTEFYPEITQDIDGLTLFCRQFSSPGGVPSHVSAMTPGSIHEGGELGYSLLHAFGAAFDHPELIVAAVVSDGEAETGPLAASWQSINFLNPSRDGAVLPFFHVNDGKLSGPTLFGRMEDQDIALYFSGLGYEPFFVCGSDPYKVHTELAQVLDKAYLAIRQIQNEAKEKRLKGKPKWPIIIFRTPDGWTGPKEVDGVRIEGTYRSHRSPLMDVRENPEHLKILESWLKSYHPEKLFDEKGKLREDLQALAPKGTLRMGSNPYANGGGLLVDLALPDFTEYRVPVKQPGSSFSEPTHVLGKYIRDVMRRNPNNFRLFCPDETDSNRLSAVFEVTNRCFVSKTYPEDDHLSPDGRVMEILSEHCCQGWLEGYLLSGGHGLLVSYEAFAMILDSMASQHAKWLKLYREIPWRKPIASLNYLLSSHVWRQEYDGYTHQGPGFIDTLINKKGHVIRIYLPADTNTLLAVMDHCLRSRNYINLVIAEKQPSLDWLDMNEARAHCARGASLWSWASNDRGNPDIILGCAGDVPTLETVAASWLLQKHFPELKVRVVNVVDLMTLSPPAYHPHGMDDINFINLFSASQPVLFAFHGYPRMVHDLVHGRPNPGRFHVRGYQEEGTTTTSFDMVILNKMSRYNLAIDAIKYALKGIPHLRSKAEELIGFFEQKIVEHSTFVRTHLDDMPEIKNWTWSNPAAEQ</sequence>
<dbReference type="PROSITE" id="PS60002">
    <property type="entry name" value="PHOSPHOKETOLASE_1"/>
    <property type="match status" value="1"/>
</dbReference>
<gene>
    <name evidence="7" type="primary">xpkA</name>
</gene>
<dbReference type="GO" id="GO:0005975">
    <property type="term" value="P:carbohydrate metabolic process"/>
    <property type="evidence" value="ECO:0007669"/>
    <property type="project" value="InterPro"/>
</dbReference>
<evidence type="ECO:0000256" key="2">
    <source>
        <dbReference type="ARBA" id="ARBA00005623"/>
    </source>
</evidence>
<dbReference type="InterPro" id="IPR029061">
    <property type="entry name" value="THDP-binding"/>
</dbReference>
<dbReference type="InterPro" id="IPR009014">
    <property type="entry name" value="Transketo_C/PFOR_II"/>
</dbReference>
<dbReference type="InterPro" id="IPR018970">
    <property type="entry name" value="Xul5P/Fru6P_PKetolase_N"/>
</dbReference>
<dbReference type="Gene3D" id="3.40.50.920">
    <property type="match status" value="1"/>
</dbReference>
<evidence type="ECO:0000256" key="1">
    <source>
        <dbReference type="ARBA" id="ARBA00001964"/>
    </source>
</evidence>
<dbReference type="Gene3D" id="3.40.50.970">
    <property type="match status" value="2"/>
</dbReference>
<evidence type="ECO:0000256" key="4">
    <source>
        <dbReference type="ARBA" id="ARBA00023239"/>
    </source>
</evidence>
<protein>
    <submittedName>
        <fullName evidence="7">Putative phosphoketolase</fullName>
    </submittedName>
</protein>
<dbReference type="PIRSF" id="PIRSF017245">
    <property type="entry name" value="Phosphoketolase"/>
    <property type="match status" value="1"/>
</dbReference>
<name>A9QPI1_METI4</name>
<organism evidence="7">
    <name type="scientific">Methylacidiphilum infernorum (isolate V4)</name>
    <name type="common">Methylokorus infernorum (strain V4)</name>
    <dbReference type="NCBI Taxonomy" id="481448"/>
    <lineage>
        <taxon>Bacteria</taxon>
        <taxon>Pseudomonadati</taxon>
        <taxon>Verrucomicrobiota</taxon>
        <taxon>Methylacidiphilae</taxon>
        <taxon>Methylacidiphilales</taxon>
        <taxon>Methylacidiphilaceae</taxon>
        <taxon>Methylacidiphilum (ex Ratnadevi et al. 2023)</taxon>
    </lineage>
</organism>
<keyword evidence="4" id="KW-0456">Lyase</keyword>
<feature type="domain" description="Xylulose 5-phosphate/Fructose 6-phosphate phosphoketolase C-terminal" evidence="5">
    <location>
        <begin position="598"/>
        <end position="802"/>
    </location>
</feature>
<dbReference type="PANTHER" id="PTHR31273">
    <property type="entry name" value="PHOSPHOKETOLASE-RELATED"/>
    <property type="match status" value="1"/>
</dbReference>
<dbReference type="Pfam" id="PF09364">
    <property type="entry name" value="XFP_N"/>
    <property type="match status" value="1"/>
</dbReference>
<dbReference type="PANTHER" id="PTHR31273:SF0">
    <property type="entry name" value="PHOSPHOKETOLASE-RELATED"/>
    <property type="match status" value="1"/>
</dbReference>
<dbReference type="InterPro" id="IPR005593">
    <property type="entry name" value="Xul5P/Fru6P_PKetolase"/>
</dbReference>
<dbReference type="InterPro" id="IPR018969">
    <property type="entry name" value="Xul5P/Fru6P_PKetolase_C"/>
</dbReference>
<comment type="cofactor">
    <cofactor evidence="1">
        <name>thiamine diphosphate</name>
        <dbReference type="ChEBI" id="CHEBI:58937"/>
    </cofactor>
</comment>
<feature type="domain" description="Xylulose 5-phosphate/Fructose 6-phosphate phosphoketolase N-terminal" evidence="6">
    <location>
        <begin position="25"/>
        <end position="382"/>
    </location>
</feature>